<dbReference type="Proteomes" id="UP001054945">
    <property type="component" value="Unassembled WGS sequence"/>
</dbReference>
<evidence type="ECO:0000313" key="3">
    <source>
        <dbReference type="Proteomes" id="UP001054945"/>
    </source>
</evidence>
<evidence type="ECO:0000256" key="1">
    <source>
        <dbReference type="SAM" id="MobiDB-lite"/>
    </source>
</evidence>
<gene>
    <name evidence="2" type="primary">AVEN_113449_1</name>
    <name evidence="2" type="ORF">CEXT_474931</name>
</gene>
<dbReference type="EMBL" id="BPLR01020334">
    <property type="protein sequence ID" value="GIX77504.1"/>
    <property type="molecule type" value="Genomic_DNA"/>
</dbReference>
<accession>A0AAV4N288</accession>
<sequence>MMRQGKSYTGRFKRKYCLLDPDTGEINRQRTRDSDSESDLSLDHASLDLASSHSSDEDHDYNRDTWKKKATKKPPEVPPKPNITAESNLYGTSLVPSKGFNLSPSSNVASYTPLRQFGEKGAPQRLQDVSSYLDPNFTPELLDEVSSPEQLPVPERGDSLQSSVNNINNDLNLASEDNKQTNTNVSSALEGKKVVLPQLTTAEVSSESEESNETSV</sequence>
<feature type="region of interest" description="Disordered" evidence="1">
    <location>
        <begin position="119"/>
        <end position="189"/>
    </location>
</feature>
<organism evidence="2 3">
    <name type="scientific">Caerostris extrusa</name>
    <name type="common">Bark spider</name>
    <name type="synonym">Caerostris bankana</name>
    <dbReference type="NCBI Taxonomy" id="172846"/>
    <lineage>
        <taxon>Eukaryota</taxon>
        <taxon>Metazoa</taxon>
        <taxon>Ecdysozoa</taxon>
        <taxon>Arthropoda</taxon>
        <taxon>Chelicerata</taxon>
        <taxon>Arachnida</taxon>
        <taxon>Araneae</taxon>
        <taxon>Araneomorphae</taxon>
        <taxon>Entelegynae</taxon>
        <taxon>Araneoidea</taxon>
        <taxon>Araneidae</taxon>
        <taxon>Caerostris</taxon>
    </lineage>
</organism>
<reference evidence="2 3" key="1">
    <citation type="submission" date="2021-06" db="EMBL/GenBank/DDBJ databases">
        <title>Caerostris extrusa draft genome.</title>
        <authorList>
            <person name="Kono N."/>
            <person name="Arakawa K."/>
        </authorList>
    </citation>
    <scope>NUCLEOTIDE SEQUENCE [LARGE SCALE GENOMIC DNA]</scope>
</reference>
<proteinExistence type="predicted"/>
<feature type="compositionally biased region" description="Basic and acidic residues" evidence="1">
    <location>
        <begin position="54"/>
        <end position="67"/>
    </location>
</feature>
<protein>
    <submittedName>
        <fullName evidence="2">Uncharacterized protein</fullName>
    </submittedName>
</protein>
<feature type="compositionally biased region" description="Polar residues" evidence="1">
    <location>
        <begin position="159"/>
        <end position="172"/>
    </location>
</feature>
<evidence type="ECO:0000313" key="2">
    <source>
        <dbReference type="EMBL" id="GIX77504.1"/>
    </source>
</evidence>
<dbReference type="AlphaFoldDB" id="A0AAV4N288"/>
<keyword evidence="3" id="KW-1185">Reference proteome</keyword>
<comment type="caution">
    <text evidence="2">The sequence shown here is derived from an EMBL/GenBank/DDBJ whole genome shotgun (WGS) entry which is preliminary data.</text>
</comment>
<name>A0AAV4N288_CAEEX</name>
<feature type="compositionally biased region" description="Basic and acidic residues" evidence="1">
    <location>
        <begin position="25"/>
        <end position="46"/>
    </location>
</feature>
<feature type="region of interest" description="Disordered" evidence="1">
    <location>
        <begin position="19"/>
        <end position="89"/>
    </location>
</feature>